<name>A0A0N4WF68_HAEPC</name>
<dbReference type="InterPro" id="IPR036028">
    <property type="entry name" value="SH3-like_dom_sf"/>
</dbReference>
<proteinExistence type="predicted"/>
<dbReference type="Gene3D" id="2.30.30.40">
    <property type="entry name" value="SH3 Domains"/>
    <property type="match status" value="1"/>
</dbReference>
<evidence type="ECO:0000313" key="1">
    <source>
        <dbReference type="WBParaSite" id="HPLM_0000933101-mRNA-1"/>
    </source>
</evidence>
<protein>
    <submittedName>
        <fullName evidence="1">Endonuclease/exonuclease/phosphatase family protein</fullName>
    </submittedName>
</protein>
<dbReference type="AlphaFoldDB" id="A0A0N4WF68"/>
<sequence length="115" mass="13517">LISFCFAFHLQHKLFSQVISKDDHNWWQARFVSRFPSLGTSCLLSSNIAGLIPSPELQEWRTACLAMERAKDNSHCMWFAKRKKYYSTKYLQKHSALFDQLDLVTYEEVHALVLF</sequence>
<dbReference type="InterPro" id="IPR050716">
    <property type="entry name" value="MAGUK"/>
</dbReference>
<dbReference type="SUPFAM" id="SSF50044">
    <property type="entry name" value="SH3-domain"/>
    <property type="match status" value="1"/>
</dbReference>
<accession>A0A0N4WF68</accession>
<dbReference type="WBParaSite" id="HPLM_0000933101-mRNA-1">
    <property type="protein sequence ID" value="HPLM_0000933101-mRNA-1"/>
    <property type="gene ID" value="HPLM_0000933101"/>
</dbReference>
<organism evidence="1">
    <name type="scientific">Haemonchus placei</name>
    <name type="common">Barber's pole worm</name>
    <dbReference type="NCBI Taxonomy" id="6290"/>
    <lineage>
        <taxon>Eukaryota</taxon>
        <taxon>Metazoa</taxon>
        <taxon>Ecdysozoa</taxon>
        <taxon>Nematoda</taxon>
        <taxon>Chromadorea</taxon>
        <taxon>Rhabditida</taxon>
        <taxon>Rhabditina</taxon>
        <taxon>Rhabditomorpha</taxon>
        <taxon>Strongyloidea</taxon>
        <taxon>Trichostrongylidae</taxon>
        <taxon>Haemonchus</taxon>
    </lineage>
</organism>
<reference evidence="1" key="1">
    <citation type="submission" date="2017-02" db="UniProtKB">
        <authorList>
            <consortium name="WormBaseParasite"/>
        </authorList>
    </citation>
    <scope>IDENTIFICATION</scope>
</reference>
<dbReference type="PANTHER" id="PTHR23122">
    <property type="entry name" value="MEMBRANE-ASSOCIATED GUANYLATE KINASE MAGUK"/>
    <property type="match status" value="1"/>
</dbReference>